<dbReference type="RefSeq" id="WP_013182903.1">
    <property type="nucleotide sequence ID" value="NC_014225.1"/>
</dbReference>
<accession>D6YT08</accession>
<protein>
    <submittedName>
        <fullName evidence="1">Uncharacterized protein</fullName>
    </submittedName>
</protein>
<reference evidence="1 2" key="1">
    <citation type="journal article" date="2010" name="PLoS ONE">
        <title>The Waddlia genome: a window into chlamydial biology.</title>
        <authorList>
            <person name="Bertelli C."/>
            <person name="Collyn F."/>
            <person name="Croxatto A."/>
            <person name="Ruckert C."/>
            <person name="Polkinghorne A."/>
            <person name="Kebbi-Beghdadi C."/>
            <person name="Goesmann A."/>
            <person name="Vaughan L."/>
            <person name="Greub G."/>
        </authorList>
    </citation>
    <scope>NUCLEOTIDE SEQUENCE [LARGE SCALE GENOMIC DNA]</scope>
    <source>
        <strain evidence="2">ATCC VR-1470 / WSU 86-1044</strain>
    </source>
</reference>
<organism evidence="1 2">
    <name type="scientific">Waddlia chondrophila (strain ATCC VR-1470 / WSU 86-1044)</name>
    <dbReference type="NCBI Taxonomy" id="716544"/>
    <lineage>
        <taxon>Bacteria</taxon>
        <taxon>Pseudomonadati</taxon>
        <taxon>Chlamydiota</taxon>
        <taxon>Chlamydiia</taxon>
        <taxon>Parachlamydiales</taxon>
        <taxon>Waddliaceae</taxon>
        <taxon>Waddlia</taxon>
    </lineage>
</organism>
<gene>
    <name evidence="1" type="ordered locus">wcw_1865</name>
</gene>
<dbReference type="AlphaFoldDB" id="D6YT08"/>
<dbReference type="STRING" id="716544.wcw_1865"/>
<sequence>MINTSYFSFWKGITGNSKKPADSERELSEQDNKASKYSMKIHIWQTDAEEGRCGHTSVSLHEEKDGHSEEEYGGMWPDKKNIILLSHPFAYLLASVKGEIHPKRSHCEEREGDDEAMRPDSVYTIDVTESKYRELKEKMSKDKGDVDKGMVLYSLFQKVNLLSVVKLCANESFMRNVMDGDFLEEYPEVLENAASIRNLRSEHCTSFAKSYVETAGFKVRESFSPWGISPLGLNSQLAKLSEEHAEIQAEHYSRTPKFRDRYSDDL</sequence>
<dbReference type="KEGG" id="wch:wcw_1865"/>
<name>D6YT08_WADCW</name>
<dbReference type="Proteomes" id="UP000001505">
    <property type="component" value="Chromosome"/>
</dbReference>
<proteinExistence type="predicted"/>
<keyword evidence="2" id="KW-1185">Reference proteome</keyword>
<dbReference type="EMBL" id="CP001928">
    <property type="protein sequence ID" value="ADI39203.1"/>
    <property type="molecule type" value="Genomic_DNA"/>
</dbReference>
<dbReference type="HOGENOM" id="CLU_1045647_0_0_0"/>
<evidence type="ECO:0000313" key="2">
    <source>
        <dbReference type="Proteomes" id="UP000001505"/>
    </source>
</evidence>
<evidence type="ECO:0000313" key="1">
    <source>
        <dbReference type="EMBL" id="ADI39203.1"/>
    </source>
</evidence>